<dbReference type="InterPro" id="IPR008201">
    <property type="entry name" value="HepT-like"/>
</dbReference>
<protein>
    <recommendedName>
        <fullName evidence="7">DUF86 domain-containing protein</fullName>
    </recommendedName>
</protein>
<dbReference type="GO" id="GO:0110001">
    <property type="term" value="C:toxin-antitoxin complex"/>
    <property type="evidence" value="ECO:0007669"/>
    <property type="project" value="InterPro"/>
</dbReference>
<accession>V5WLN3</accession>
<gene>
    <name evidence="5" type="ORF">L21SP2_3168</name>
</gene>
<comment type="similarity">
    <text evidence="4">Belongs to the HepT RNase toxin family.</text>
</comment>
<proteinExistence type="inferred from homology"/>
<dbReference type="Gene3D" id="1.20.120.580">
    <property type="entry name" value="bsu32300-like"/>
    <property type="match status" value="1"/>
</dbReference>
<evidence type="ECO:0000256" key="1">
    <source>
        <dbReference type="ARBA" id="ARBA00022649"/>
    </source>
</evidence>
<evidence type="ECO:0000313" key="6">
    <source>
        <dbReference type="Proteomes" id="UP000018680"/>
    </source>
</evidence>
<dbReference type="GO" id="GO:0004540">
    <property type="term" value="F:RNA nuclease activity"/>
    <property type="evidence" value="ECO:0007669"/>
    <property type="project" value="InterPro"/>
</dbReference>
<name>V5WLN3_9SPIO</name>
<reference evidence="5 6" key="1">
    <citation type="journal article" date="2015" name="Stand. Genomic Sci.">
        <title>Complete genome sequence and description of Salinispira pacifica gen. nov., sp. nov., a novel spirochaete isolated form a hypersaline microbial mat.</title>
        <authorList>
            <person name="Ben Hania W."/>
            <person name="Joseph M."/>
            <person name="Schumann P."/>
            <person name="Bunk B."/>
            <person name="Fiebig A."/>
            <person name="Sproer C."/>
            <person name="Klenk H.P."/>
            <person name="Fardeau M.L."/>
            <person name="Spring S."/>
        </authorList>
    </citation>
    <scope>NUCLEOTIDE SEQUENCE [LARGE SCALE GENOMIC DNA]</scope>
    <source>
        <strain evidence="5 6">L21-RPul-D2</strain>
    </source>
</reference>
<sequence>MSTDLDAQDIIVLNIERAVQQCVDISAHVLVSRGLRAPSSMSAGFSDLASAGILDVDLAGRLSRAVGFRNIAVHEYQEMDVQILYSIISMHLDDFREFARCVVAVVE</sequence>
<evidence type="ECO:0000256" key="2">
    <source>
        <dbReference type="ARBA" id="ARBA00022722"/>
    </source>
</evidence>
<keyword evidence="1" id="KW-1277">Toxin-antitoxin system</keyword>
<keyword evidence="3" id="KW-0378">Hydrolase</keyword>
<dbReference type="InterPro" id="IPR037038">
    <property type="entry name" value="HepT-like_sf"/>
</dbReference>
<dbReference type="NCBIfam" id="NF047751">
    <property type="entry name" value="HepT_toxin"/>
    <property type="match status" value="1"/>
</dbReference>
<dbReference type="InterPro" id="IPR052379">
    <property type="entry name" value="Type_VII_TA_RNase"/>
</dbReference>
<dbReference type="PANTHER" id="PTHR33397">
    <property type="entry name" value="UPF0331 PROTEIN YUTE"/>
    <property type="match status" value="1"/>
</dbReference>
<keyword evidence="2" id="KW-0540">Nuclease</keyword>
<dbReference type="Pfam" id="PF01934">
    <property type="entry name" value="HepT-like"/>
    <property type="match status" value="1"/>
</dbReference>
<dbReference type="eggNOG" id="COG2445">
    <property type="taxonomic scope" value="Bacteria"/>
</dbReference>
<dbReference type="KEGG" id="slr:L21SP2_3168"/>
<dbReference type="PANTHER" id="PTHR33397:SF3">
    <property type="entry name" value="MRNA NUCLEASE HEPT"/>
    <property type="match status" value="1"/>
</dbReference>
<evidence type="ECO:0000256" key="3">
    <source>
        <dbReference type="ARBA" id="ARBA00022801"/>
    </source>
</evidence>
<organism evidence="5 6">
    <name type="scientific">Salinispira pacifica</name>
    <dbReference type="NCBI Taxonomy" id="1307761"/>
    <lineage>
        <taxon>Bacteria</taxon>
        <taxon>Pseudomonadati</taxon>
        <taxon>Spirochaetota</taxon>
        <taxon>Spirochaetia</taxon>
        <taxon>Spirochaetales</taxon>
        <taxon>Spirochaetaceae</taxon>
        <taxon>Salinispira</taxon>
    </lineage>
</organism>
<evidence type="ECO:0008006" key="7">
    <source>
        <dbReference type="Google" id="ProtNLM"/>
    </source>
</evidence>
<dbReference type="EMBL" id="CP006939">
    <property type="protein sequence ID" value="AHC16508.1"/>
    <property type="molecule type" value="Genomic_DNA"/>
</dbReference>
<evidence type="ECO:0000313" key="5">
    <source>
        <dbReference type="EMBL" id="AHC16508.1"/>
    </source>
</evidence>
<dbReference type="STRING" id="1307761.L21SP2_3168"/>
<keyword evidence="6" id="KW-1185">Reference proteome</keyword>
<dbReference type="Proteomes" id="UP000018680">
    <property type="component" value="Chromosome"/>
</dbReference>
<dbReference type="PATRIC" id="fig|1307761.3.peg.3157"/>
<dbReference type="AlphaFoldDB" id="V5WLN3"/>
<dbReference type="HOGENOM" id="CLU_142825_1_1_12"/>
<evidence type="ECO:0000256" key="4">
    <source>
        <dbReference type="ARBA" id="ARBA00024207"/>
    </source>
</evidence>
<dbReference type="GO" id="GO:0016787">
    <property type="term" value="F:hydrolase activity"/>
    <property type="evidence" value="ECO:0007669"/>
    <property type="project" value="UniProtKB-KW"/>
</dbReference>